<evidence type="ECO:0000256" key="1">
    <source>
        <dbReference type="ARBA" id="ARBA00022723"/>
    </source>
</evidence>
<dbReference type="PANTHER" id="PTHR35848">
    <property type="entry name" value="OXALATE-BINDING PROTEIN"/>
    <property type="match status" value="1"/>
</dbReference>
<dbReference type="EMBL" id="CP035758">
    <property type="protein sequence ID" value="QBD80650.1"/>
    <property type="molecule type" value="Genomic_DNA"/>
</dbReference>
<protein>
    <submittedName>
        <fullName evidence="3">Cupin domain-containing protein</fullName>
    </submittedName>
</protein>
<proteinExistence type="predicted"/>
<accession>A0A4P6JYV8</accession>
<keyword evidence="1" id="KW-0479">Metal-binding</keyword>
<feature type="domain" description="Cupin type-2" evidence="2">
    <location>
        <begin position="30"/>
        <end position="97"/>
    </location>
</feature>
<dbReference type="InterPro" id="IPR013096">
    <property type="entry name" value="Cupin_2"/>
</dbReference>
<dbReference type="OrthoDB" id="122936at2"/>
<dbReference type="SUPFAM" id="SSF51182">
    <property type="entry name" value="RmlC-like cupins"/>
    <property type="match status" value="1"/>
</dbReference>
<dbReference type="Pfam" id="PF07883">
    <property type="entry name" value="Cupin_2"/>
    <property type="match status" value="1"/>
</dbReference>
<dbReference type="KEGG" id="kbs:EPA93_33635"/>
<organism evidence="3 4">
    <name type="scientific">Ktedonosporobacter rubrisoli</name>
    <dbReference type="NCBI Taxonomy" id="2509675"/>
    <lineage>
        <taxon>Bacteria</taxon>
        <taxon>Bacillati</taxon>
        <taxon>Chloroflexota</taxon>
        <taxon>Ktedonobacteria</taxon>
        <taxon>Ktedonobacterales</taxon>
        <taxon>Ktedonosporobacteraceae</taxon>
        <taxon>Ktedonosporobacter</taxon>
    </lineage>
</organism>
<gene>
    <name evidence="3" type="ORF">EPA93_33635</name>
</gene>
<sequence>MTYIIPKAQLSNGNLFQGGKYDNVPISFFWVEAAPGRGSRLHCHPYAEVFVVQEGQATFTVGESTIEVEGGHVVVGPANIPHKFINSGTGPLRMINIHPSEQTIQQWLEE</sequence>
<keyword evidence="4" id="KW-1185">Reference proteome</keyword>
<name>A0A4P6JYV8_KTERU</name>
<dbReference type="InterPro" id="IPR011051">
    <property type="entry name" value="RmlC_Cupin_sf"/>
</dbReference>
<dbReference type="InterPro" id="IPR051610">
    <property type="entry name" value="GPI/OXD"/>
</dbReference>
<dbReference type="AlphaFoldDB" id="A0A4P6JYV8"/>
<dbReference type="Proteomes" id="UP000290365">
    <property type="component" value="Chromosome"/>
</dbReference>
<dbReference type="GO" id="GO:0046872">
    <property type="term" value="F:metal ion binding"/>
    <property type="evidence" value="ECO:0007669"/>
    <property type="project" value="UniProtKB-KW"/>
</dbReference>
<reference evidence="3 4" key="1">
    <citation type="submission" date="2019-01" db="EMBL/GenBank/DDBJ databases">
        <title>Ktedonosporobacter rubrisoli SCAWS-G2.</title>
        <authorList>
            <person name="Huang Y."/>
            <person name="Yan B."/>
        </authorList>
    </citation>
    <scope>NUCLEOTIDE SEQUENCE [LARGE SCALE GENOMIC DNA]</scope>
    <source>
        <strain evidence="3 4">SCAWS-G2</strain>
    </source>
</reference>
<dbReference type="Gene3D" id="2.60.120.10">
    <property type="entry name" value="Jelly Rolls"/>
    <property type="match status" value="1"/>
</dbReference>
<evidence type="ECO:0000259" key="2">
    <source>
        <dbReference type="Pfam" id="PF07883"/>
    </source>
</evidence>
<evidence type="ECO:0000313" key="3">
    <source>
        <dbReference type="EMBL" id="QBD80650.1"/>
    </source>
</evidence>
<dbReference type="InterPro" id="IPR014710">
    <property type="entry name" value="RmlC-like_jellyroll"/>
</dbReference>
<evidence type="ECO:0000313" key="4">
    <source>
        <dbReference type="Proteomes" id="UP000290365"/>
    </source>
</evidence>
<dbReference type="PANTHER" id="PTHR35848:SF6">
    <property type="entry name" value="CUPIN TYPE-2 DOMAIN-CONTAINING PROTEIN"/>
    <property type="match status" value="1"/>
</dbReference>
<dbReference type="RefSeq" id="WP_129891714.1">
    <property type="nucleotide sequence ID" value="NZ_CP035758.1"/>
</dbReference>